<sequence>MVTQTDVPSDPTTDDDIFQYLDATLNSGILCALLHGIYTGILAVTLWNMSIKKSSPTRRALAVFIIFLHVLITIGFAAEWSHTSSAFIDNGQNFWTVFLRLTDAVQTASLEVSIAASMSTVLTDLYMIWCCWMVWGRRWLVVLLPILSQISATASKIIQLSHYYSNTSNELFLTLYITFVLATTLWCTLLIIYRILTVAGVKRGAGGRLRVYRRSIEVLVESSALYSISLIVYLALLTKEDFGLYYFDVIAAFAKGVAPTLIIGRAAAGHTRPKDDCDESTVSSLHFQTPSELGTASLQESSVQSAVLEVDIEAQLERSDELVLVTEKTE</sequence>
<feature type="transmembrane region" description="Helical" evidence="1">
    <location>
        <begin position="242"/>
        <end position="264"/>
    </location>
</feature>
<accession>A0A284RRF5</accession>
<dbReference type="Proteomes" id="UP000219338">
    <property type="component" value="Unassembled WGS sequence"/>
</dbReference>
<evidence type="ECO:0000313" key="2">
    <source>
        <dbReference type="EMBL" id="SJL11346.1"/>
    </source>
</evidence>
<feature type="transmembrane region" description="Helical" evidence="1">
    <location>
        <begin position="139"/>
        <end position="159"/>
    </location>
</feature>
<feature type="transmembrane region" description="Helical" evidence="1">
    <location>
        <begin position="171"/>
        <end position="196"/>
    </location>
</feature>
<keyword evidence="3" id="KW-1185">Reference proteome</keyword>
<feature type="transmembrane region" description="Helical" evidence="1">
    <location>
        <begin position="27"/>
        <end position="48"/>
    </location>
</feature>
<dbReference type="AlphaFoldDB" id="A0A284RRF5"/>
<evidence type="ECO:0000256" key="1">
    <source>
        <dbReference type="SAM" id="Phobius"/>
    </source>
</evidence>
<feature type="transmembrane region" description="Helical" evidence="1">
    <location>
        <begin position="112"/>
        <end position="132"/>
    </location>
</feature>
<proteinExistence type="predicted"/>
<organism evidence="2 3">
    <name type="scientific">Armillaria ostoyae</name>
    <name type="common">Armillaria root rot fungus</name>
    <dbReference type="NCBI Taxonomy" id="47428"/>
    <lineage>
        <taxon>Eukaryota</taxon>
        <taxon>Fungi</taxon>
        <taxon>Dikarya</taxon>
        <taxon>Basidiomycota</taxon>
        <taxon>Agaricomycotina</taxon>
        <taxon>Agaricomycetes</taxon>
        <taxon>Agaricomycetidae</taxon>
        <taxon>Agaricales</taxon>
        <taxon>Marasmiineae</taxon>
        <taxon>Physalacriaceae</taxon>
        <taxon>Armillaria</taxon>
    </lineage>
</organism>
<gene>
    <name evidence="2" type="ORF">ARMOST_14749</name>
</gene>
<feature type="transmembrane region" description="Helical" evidence="1">
    <location>
        <begin position="216"/>
        <end position="236"/>
    </location>
</feature>
<name>A0A284RRF5_ARMOS</name>
<dbReference type="OMA" id="TEVWLAN"/>
<dbReference type="EMBL" id="FUEG01000014">
    <property type="protein sequence ID" value="SJL11346.1"/>
    <property type="molecule type" value="Genomic_DNA"/>
</dbReference>
<keyword evidence="1" id="KW-0812">Transmembrane</keyword>
<reference evidence="3" key="1">
    <citation type="journal article" date="2017" name="Nat. Ecol. Evol.">
        <title>Genome expansion and lineage-specific genetic innovations in the forest pathogenic fungi Armillaria.</title>
        <authorList>
            <person name="Sipos G."/>
            <person name="Prasanna A.N."/>
            <person name="Walter M.C."/>
            <person name="O'Connor E."/>
            <person name="Balint B."/>
            <person name="Krizsan K."/>
            <person name="Kiss B."/>
            <person name="Hess J."/>
            <person name="Varga T."/>
            <person name="Slot J."/>
            <person name="Riley R."/>
            <person name="Boka B."/>
            <person name="Rigling D."/>
            <person name="Barry K."/>
            <person name="Lee J."/>
            <person name="Mihaltcheva S."/>
            <person name="LaButti K."/>
            <person name="Lipzen A."/>
            <person name="Waldron R."/>
            <person name="Moloney N.M."/>
            <person name="Sperisen C."/>
            <person name="Kredics L."/>
            <person name="Vagvoelgyi C."/>
            <person name="Patrignani A."/>
            <person name="Fitzpatrick D."/>
            <person name="Nagy I."/>
            <person name="Doyle S."/>
            <person name="Anderson J.B."/>
            <person name="Grigoriev I.V."/>
            <person name="Gueldener U."/>
            <person name="Muensterkoetter M."/>
            <person name="Nagy L.G."/>
        </authorList>
    </citation>
    <scope>NUCLEOTIDE SEQUENCE [LARGE SCALE GENOMIC DNA]</scope>
    <source>
        <strain evidence="3">C18/9</strain>
    </source>
</reference>
<feature type="transmembrane region" description="Helical" evidence="1">
    <location>
        <begin position="60"/>
        <end position="78"/>
    </location>
</feature>
<keyword evidence="1" id="KW-1133">Transmembrane helix</keyword>
<dbReference type="OrthoDB" id="3021865at2759"/>
<dbReference type="STRING" id="47428.A0A284RRF5"/>
<keyword evidence="1" id="KW-0472">Membrane</keyword>
<evidence type="ECO:0000313" key="3">
    <source>
        <dbReference type="Proteomes" id="UP000219338"/>
    </source>
</evidence>
<protein>
    <submittedName>
        <fullName evidence="2">Uncharacterized protein</fullName>
    </submittedName>
</protein>